<name>A0A4R1QUQ6_9FIRM</name>
<dbReference type="Gene3D" id="3.60.15.10">
    <property type="entry name" value="Ribonuclease Z/Hydroxyacylglutathione hydrolase-like"/>
    <property type="match status" value="1"/>
</dbReference>
<evidence type="ECO:0000256" key="2">
    <source>
        <dbReference type="ARBA" id="ARBA00022723"/>
    </source>
</evidence>
<dbReference type="RefSeq" id="WP_031389271.1">
    <property type="nucleotide sequence ID" value="NZ_JPNB01000001.1"/>
</dbReference>
<keyword evidence="3 6" id="KW-0378">Hydrolase</keyword>
<dbReference type="InterPro" id="IPR051453">
    <property type="entry name" value="MBL_Glyoxalase_II"/>
</dbReference>
<keyword evidence="2" id="KW-0479">Metal-binding</keyword>
<dbReference type="InterPro" id="IPR001279">
    <property type="entry name" value="Metallo-B-lactamas"/>
</dbReference>
<keyword evidence="7" id="KW-1185">Reference proteome</keyword>
<evidence type="ECO:0000259" key="5">
    <source>
        <dbReference type="SMART" id="SM00849"/>
    </source>
</evidence>
<evidence type="ECO:0000313" key="6">
    <source>
        <dbReference type="EMBL" id="TCL56255.1"/>
    </source>
</evidence>
<proteinExistence type="predicted"/>
<dbReference type="PANTHER" id="PTHR46233">
    <property type="entry name" value="HYDROXYACYLGLUTATHIONE HYDROLASE GLOC"/>
    <property type="match status" value="1"/>
</dbReference>
<dbReference type="SUPFAM" id="SSF56281">
    <property type="entry name" value="Metallo-hydrolase/oxidoreductase"/>
    <property type="match status" value="1"/>
</dbReference>
<evidence type="ECO:0000256" key="4">
    <source>
        <dbReference type="ARBA" id="ARBA00022833"/>
    </source>
</evidence>
<dbReference type="STRING" id="1469948.GCA_000732725_00506"/>
<sequence length="273" mass="30119">MVTFKTEKVSPYVTRIFGINTELMYLVEGAKKAALLDTGSGFGSLKKTVEQLSQKPVIVLLTHGHTDHAMGAGEFDEVYMNHTDDYIFGPHGDKAFRWQGMEMSPDFSLLDEADYIETADAASFHDMKGGDCFDLGGVHIDIFDCPGHTSGSVVMLIREERMLLTGDACNSFTFAFEEYSLPIGEYEENLKKMKSETDGKYERILLSHGDGNAPIDIIAGVIQVCEDIKSGNVDDVPFEFKGTSGYIAKEMKIPEMLRADGGHGNIVYNKGKI</sequence>
<dbReference type="GO" id="GO:0046872">
    <property type="term" value="F:metal ion binding"/>
    <property type="evidence" value="ECO:0007669"/>
    <property type="project" value="UniProtKB-KW"/>
</dbReference>
<dbReference type="SMART" id="SM00849">
    <property type="entry name" value="Lactamase_B"/>
    <property type="match status" value="1"/>
</dbReference>
<organism evidence="6 7">
    <name type="scientific">Kineothrix alysoides</name>
    <dbReference type="NCBI Taxonomy" id="1469948"/>
    <lineage>
        <taxon>Bacteria</taxon>
        <taxon>Bacillati</taxon>
        <taxon>Bacillota</taxon>
        <taxon>Clostridia</taxon>
        <taxon>Lachnospirales</taxon>
        <taxon>Lachnospiraceae</taxon>
        <taxon>Kineothrix</taxon>
    </lineage>
</organism>
<dbReference type="InterPro" id="IPR036866">
    <property type="entry name" value="RibonucZ/Hydroxyglut_hydro"/>
</dbReference>
<dbReference type="Proteomes" id="UP000295718">
    <property type="component" value="Unassembled WGS sequence"/>
</dbReference>
<keyword evidence="4" id="KW-0862">Zinc</keyword>
<evidence type="ECO:0000313" key="7">
    <source>
        <dbReference type="Proteomes" id="UP000295718"/>
    </source>
</evidence>
<dbReference type="PANTHER" id="PTHR46233:SF3">
    <property type="entry name" value="HYDROXYACYLGLUTATHIONE HYDROLASE GLOC"/>
    <property type="match status" value="1"/>
</dbReference>
<dbReference type="GO" id="GO:0016787">
    <property type="term" value="F:hydrolase activity"/>
    <property type="evidence" value="ECO:0007669"/>
    <property type="project" value="UniProtKB-KW"/>
</dbReference>
<evidence type="ECO:0000256" key="3">
    <source>
        <dbReference type="ARBA" id="ARBA00022801"/>
    </source>
</evidence>
<evidence type="ECO:0000256" key="1">
    <source>
        <dbReference type="ARBA" id="ARBA00001947"/>
    </source>
</evidence>
<dbReference type="EMBL" id="SLUO01000012">
    <property type="protein sequence ID" value="TCL56255.1"/>
    <property type="molecule type" value="Genomic_DNA"/>
</dbReference>
<feature type="domain" description="Metallo-beta-lactamase" evidence="5">
    <location>
        <begin position="21"/>
        <end position="208"/>
    </location>
</feature>
<comment type="caution">
    <text evidence="6">The sequence shown here is derived from an EMBL/GenBank/DDBJ whole genome shotgun (WGS) entry which is preliminary data.</text>
</comment>
<dbReference type="Pfam" id="PF00753">
    <property type="entry name" value="Lactamase_B"/>
    <property type="match status" value="1"/>
</dbReference>
<protein>
    <submittedName>
        <fullName evidence="6">Glyoxylase-like metal-dependent hydrolase (Beta-lactamase superfamily II)</fullName>
    </submittedName>
</protein>
<accession>A0A4R1QUQ6</accession>
<gene>
    <name evidence="6" type="ORF">EDD76_11283</name>
</gene>
<comment type="cofactor">
    <cofactor evidence="1">
        <name>Zn(2+)</name>
        <dbReference type="ChEBI" id="CHEBI:29105"/>
    </cofactor>
</comment>
<reference evidence="6 7" key="1">
    <citation type="submission" date="2019-03" db="EMBL/GenBank/DDBJ databases">
        <title>Genomic Encyclopedia of Type Strains, Phase IV (KMG-IV): sequencing the most valuable type-strain genomes for metagenomic binning, comparative biology and taxonomic classification.</title>
        <authorList>
            <person name="Goeker M."/>
        </authorList>
    </citation>
    <scope>NUCLEOTIDE SEQUENCE [LARGE SCALE GENOMIC DNA]</scope>
    <source>
        <strain evidence="6 7">DSM 100556</strain>
    </source>
</reference>
<dbReference type="OrthoDB" id="9761531at2"/>
<dbReference type="AlphaFoldDB" id="A0A4R1QUQ6"/>